<keyword evidence="6" id="KW-1185">Reference proteome</keyword>
<dbReference type="PANTHER" id="PTHR33392">
    <property type="entry name" value="POLYISOPRENYL-TEICHOIC ACID--PEPTIDOGLYCAN TEICHOIC ACID TRANSFERASE TAGU"/>
    <property type="match status" value="1"/>
</dbReference>
<reference evidence="6" key="1">
    <citation type="journal article" date="2019" name="Int. J. Syst. Evol. Microbiol.">
        <title>The Global Catalogue of Microorganisms (GCM) 10K type strain sequencing project: providing services to taxonomists for standard genome sequencing and annotation.</title>
        <authorList>
            <consortium name="The Broad Institute Genomics Platform"/>
            <consortium name="The Broad Institute Genome Sequencing Center for Infectious Disease"/>
            <person name="Wu L."/>
            <person name="Ma J."/>
        </authorList>
    </citation>
    <scope>NUCLEOTIDE SEQUENCE [LARGE SCALE GENOMIC DNA]</scope>
    <source>
        <strain evidence="6">JCM 4816</strain>
    </source>
</reference>
<proteinExistence type="inferred from homology"/>
<keyword evidence="3" id="KW-0812">Transmembrane</keyword>
<name>A0ABW1FZV1_9ACTN</name>
<dbReference type="Gene3D" id="3.40.630.190">
    <property type="entry name" value="LCP protein"/>
    <property type="match status" value="1"/>
</dbReference>
<accession>A0ABW1FZV1</accession>
<evidence type="ECO:0000313" key="5">
    <source>
        <dbReference type="EMBL" id="MFC5907388.1"/>
    </source>
</evidence>
<comment type="caution">
    <text evidence="5">The sequence shown here is derived from an EMBL/GenBank/DDBJ whole genome shotgun (WGS) entry which is preliminary data.</text>
</comment>
<gene>
    <name evidence="5" type="ORF">ACFP3V_09160</name>
</gene>
<dbReference type="EMBL" id="JBHSQJ010000032">
    <property type="protein sequence ID" value="MFC5907388.1"/>
    <property type="molecule type" value="Genomic_DNA"/>
</dbReference>
<evidence type="ECO:0000256" key="2">
    <source>
        <dbReference type="SAM" id="MobiDB-lite"/>
    </source>
</evidence>
<comment type="similarity">
    <text evidence="1">Belongs to the LytR/CpsA/Psr (LCP) family.</text>
</comment>
<keyword evidence="3" id="KW-1133">Transmembrane helix</keyword>
<dbReference type="NCBIfam" id="TIGR00350">
    <property type="entry name" value="lytR_cpsA_psr"/>
    <property type="match status" value="1"/>
</dbReference>
<feature type="compositionally biased region" description="Polar residues" evidence="2">
    <location>
        <begin position="353"/>
        <end position="362"/>
    </location>
</feature>
<dbReference type="Proteomes" id="UP001596174">
    <property type="component" value="Unassembled WGS sequence"/>
</dbReference>
<evidence type="ECO:0000256" key="3">
    <source>
        <dbReference type="SAM" id="Phobius"/>
    </source>
</evidence>
<feature type="domain" description="Cell envelope-related transcriptional attenuator" evidence="4">
    <location>
        <begin position="99"/>
        <end position="254"/>
    </location>
</feature>
<dbReference type="RefSeq" id="WP_380581764.1">
    <property type="nucleotide sequence ID" value="NZ_JBHSQJ010000032.1"/>
</dbReference>
<organism evidence="5 6">
    <name type="scientific">Streptacidiphilus monticola</name>
    <dbReference type="NCBI Taxonomy" id="2161674"/>
    <lineage>
        <taxon>Bacteria</taxon>
        <taxon>Bacillati</taxon>
        <taxon>Actinomycetota</taxon>
        <taxon>Actinomycetes</taxon>
        <taxon>Kitasatosporales</taxon>
        <taxon>Streptomycetaceae</taxon>
        <taxon>Streptacidiphilus</taxon>
    </lineage>
</organism>
<dbReference type="InterPro" id="IPR004474">
    <property type="entry name" value="LytR_CpsA_psr"/>
</dbReference>
<dbReference type="Pfam" id="PF03816">
    <property type="entry name" value="LytR_cpsA_psr"/>
    <property type="match status" value="1"/>
</dbReference>
<dbReference type="InterPro" id="IPR050922">
    <property type="entry name" value="LytR/CpsA/Psr_CW_biosynth"/>
</dbReference>
<keyword evidence="3" id="KW-0472">Membrane</keyword>
<evidence type="ECO:0000259" key="4">
    <source>
        <dbReference type="Pfam" id="PF03816"/>
    </source>
</evidence>
<feature type="transmembrane region" description="Helical" evidence="3">
    <location>
        <begin position="20"/>
        <end position="43"/>
    </location>
</feature>
<evidence type="ECO:0000313" key="6">
    <source>
        <dbReference type="Proteomes" id="UP001596174"/>
    </source>
</evidence>
<evidence type="ECO:0000256" key="1">
    <source>
        <dbReference type="ARBA" id="ARBA00006068"/>
    </source>
</evidence>
<protein>
    <submittedName>
        <fullName evidence="5">LCP family protein</fullName>
    </submittedName>
</protein>
<dbReference type="PANTHER" id="PTHR33392:SF6">
    <property type="entry name" value="POLYISOPRENYL-TEICHOIC ACID--PEPTIDOGLYCAN TEICHOIC ACID TRANSFERASE TAGU"/>
    <property type="match status" value="1"/>
</dbReference>
<feature type="region of interest" description="Disordered" evidence="2">
    <location>
        <begin position="340"/>
        <end position="362"/>
    </location>
</feature>
<sequence>MAREKGPKRERRPRTRGQKIRRGILIGVAVAVAVTGGVAAWGYTHLQGNLKSIDIDKAVGPDRPAQLPSGGQDILVLGSDSRSGLNGDVIGQHEDIGARSDTAMVVHIPKGRNSAVVVSIPRDTLVDRPACTTPQGRQLPAAHGVMFNSIFSVGGPPCTVKAVEKMTGLRMDHYVEIDFSGFKGLVDAMGGVDITVPQAIHDKYTNLDIPAGTSKLDGTQALAFVRTRYSVGDGSDLGRIQMQQQFLFSVLTQLRASDALTDPVKLYRIGDAATRAITTDSDLGSLTSLLDFVRSMKGLNAGTLQTVMMPVVYDTAHYGRVDPAQPQDSELWQALRNDRPIPASARTSPAHGTVNTGTANGG</sequence>